<reference evidence="3 4" key="1">
    <citation type="submission" date="2019-06" db="EMBL/GenBank/DDBJ databases">
        <title>Draft genome sequence of the filamentous fungus Phialemoniopsis curvata isolated from diesel fuel.</title>
        <authorList>
            <person name="Varaljay V.A."/>
            <person name="Lyon W.J."/>
            <person name="Crouch A.L."/>
            <person name="Drake C.E."/>
            <person name="Hollomon J.M."/>
            <person name="Nadeau L.J."/>
            <person name="Nunn H.S."/>
            <person name="Stevenson B.S."/>
            <person name="Bojanowski C.L."/>
            <person name="Crookes-Goodson W.J."/>
        </authorList>
    </citation>
    <scope>NUCLEOTIDE SEQUENCE [LARGE SCALE GENOMIC DNA]</scope>
    <source>
        <strain evidence="3 4">D216</strain>
    </source>
</reference>
<organism evidence="3 4">
    <name type="scientific">Thyridium curvatum</name>
    <dbReference type="NCBI Taxonomy" id="1093900"/>
    <lineage>
        <taxon>Eukaryota</taxon>
        <taxon>Fungi</taxon>
        <taxon>Dikarya</taxon>
        <taxon>Ascomycota</taxon>
        <taxon>Pezizomycotina</taxon>
        <taxon>Sordariomycetes</taxon>
        <taxon>Sordariomycetidae</taxon>
        <taxon>Thyridiales</taxon>
        <taxon>Thyridiaceae</taxon>
        <taxon>Thyridium</taxon>
    </lineage>
</organism>
<gene>
    <name evidence="3" type="ORF">E0L32_007615</name>
</gene>
<dbReference type="SUPFAM" id="SSF56801">
    <property type="entry name" value="Acetyl-CoA synthetase-like"/>
    <property type="match status" value="1"/>
</dbReference>
<dbReference type="Pfam" id="PF00501">
    <property type="entry name" value="AMP-binding"/>
    <property type="match status" value="1"/>
</dbReference>
<dbReference type="GeneID" id="41975062"/>
<comment type="caution">
    <text evidence="3">The sequence shown here is derived from an EMBL/GenBank/DDBJ whole genome shotgun (WGS) entry which is preliminary data.</text>
</comment>
<dbReference type="InterPro" id="IPR042099">
    <property type="entry name" value="ANL_N_sf"/>
</dbReference>
<evidence type="ECO:0000313" key="3">
    <source>
        <dbReference type="EMBL" id="TPX11636.1"/>
    </source>
</evidence>
<dbReference type="GO" id="GO:0031956">
    <property type="term" value="F:medium-chain fatty acid-CoA ligase activity"/>
    <property type="evidence" value="ECO:0007669"/>
    <property type="project" value="TreeGrafter"/>
</dbReference>
<protein>
    <recommendedName>
        <fullName evidence="2">AMP-dependent synthetase/ligase domain-containing protein</fullName>
    </recommendedName>
</protein>
<feature type="domain" description="AMP-dependent synthetase/ligase" evidence="2">
    <location>
        <begin position="12"/>
        <end position="329"/>
    </location>
</feature>
<keyword evidence="4" id="KW-1185">Reference proteome</keyword>
<dbReference type="GO" id="GO:0006631">
    <property type="term" value="P:fatty acid metabolic process"/>
    <property type="evidence" value="ECO:0007669"/>
    <property type="project" value="TreeGrafter"/>
</dbReference>
<comment type="similarity">
    <text evidence="1">Belongs to the ATP-dependent AMP-binding enzyme family.</text>
</comment>
<dbReference type="OrthoDB" id="429813at2759"/>
<evidence type="ECO:0000256" key="1">
    <source>
        <dbReference type="ARBA" id="ARBA00006432"/>
    </source>
</evidence>
<proteinExistence type="inferred from homology"/>
<evidence type="ECO:0000313" key="4">
    <source>
        <dbReference type="Proteomes" id="UP000319257"/>
    </source>
</evidence>
<dbReference type="PANTHER" id="PTHR43201:SF8">
    <property type="entry name" value="ACYL-COA SYNTHETASE FAMILY MEMBER 3"/>
    <property type="match status" value="1"/>
</dbReference>
<evidence type="ECO:0000259" key="2">
    <source>
        <dbReference type="Pfam" id="PF00501"/>
    </source>
</evidence>
<dbReference type="InParanoid" id="A0A507AY06"/>
<dbReference type="AlphaFoldDB" id="A0A507AY06"/>
<dbReference type="Pfam" id="PF23562">
    <property type="entry name" value="AMP-binding_C_3"/>
    <property type="match status" value="1"/>
</dbReference>
<dbReference type="Gene3D" id="3.40.50.12780">
    <property type="entry name" value="N-terminal domain of ligase-like"/>
    <property type="match status" value="1"/>
</dbReference>
<dbReference type="InterPro" id="IPR000873">
    <property type="entry name" value="AMP-dep_synth/lig_dom"/>
</dbReference>
<dbReference type="Proteomes" id="UP000319257">
    <property type="component" value="Unassembled WGS sequence"/>
</dbReference>
<dbReference type="RefSeq" id="XP_030993347.1">
    <property type="nucleotide sequence ID" value="XM_031142379.1"/>
</dbReference>
<name>A0A507AY06_9PEZI</name>
<sequence>MATFKTTLTVLREQANRIPSSVFFKVPQYDGERQSWKDVSYATCLADVERSAQAWTRRLQGTVTEARAVVGVWLKGVSYDDYIHTLGLIRAGYIPQLISLRMTDPSVVYELLEKAKAVALIHDASFTSMLHNSPVPTFPGGTLPSEPLEGQASLSPVCEASDPDHLVMILHTSGSTSGIPKLVPITARWVDSLLNKMKHSRDYAFTPDPEILIAIGSYMHMGSHMCIWASLVLGGTMVLPTTIPYSSHELSRIIKECGLNRLMVFPPLLSSMFREADKDPDFLALLQGLASIGYGGMALEPMDLNWARERGMQPVNFFGSTEMGYAMAGRQSANDSYLEAFPGSTFEFQPLDDGSGSDSKLLELVIPPESPDCPHQSLRGPDGKFHSGDLFTEIPPGRYLSQGRADGWIKMETSLRCDTSAIEANVIDTCGKDLVHAVAVVGDRRPSPMLVVEPHEQTVPNGVNGNTPHTYEEQLKKDILERIMPFHQRRYQHERIQDHRFIMVVPKGSLPRTATKGNIRRKEVEKTLKDQIDVVYNKA</sequence>
<accession>A0A507AY06</accession>
<dbReference type="PANTHER" id="PTHR43201">
    <property type="entry name" value="ACYL-COA SYNTHETASE"/>
    <property type="match status" value="1"/>
</dbReference>
<dbReference type="EMBL" id="SKBQ01000047">
    <property type="protein sequence ID" value="TPX11636.1"/>
    <property type="molecule type" value="Genomic_DNA"/>
</dbReference>
<dbReference type="STRING" id="1093900.A0A507AY06"/>